<feature type="transmembrane region" description="Helical" evidence="1">
    <location>
        <begin position="36"/>
        <end position="56"/>
    </location>
</feature>
<reference evidence="2" key="1">
    <citation type="submission" date="2019-08" db="EMBL/GenBank/DDBJ databases">
        <authorList>
            <person name="Kucharzyk K."/>
            <person name="Murdoch R.W."/>
            <person name="Higgins S."/>
            <person name="Loffler F."/>
        </authorList>
    </citation>
    <scope>NUCLEOTIDE SEQUENCE</scope>
</reference>
<organism evidence="2">
    <name type="scientific">bioreactor metagenome</name>
    <dbReference type="NCBI Taxonomy" id="1076179"/>
    <lineage>
        <taxon>unclassified sequences</taxon>
        <taxon>metagenomes</taxon>
        <taxon>ecological metagenomes</taxon>
    </lineage>
</organism>
<comment type="caution">
    <text evidence="2">The sequence shown here is derived from an EMBL/GenBank/DDBJ whole genome shotgun (WGS) entry which is preliminary data.</text>
</comment>
<proteinExistence type="predicted"/>
<name>A0A644Z997_9ZZZZ</name>
<dbReference type="PANTHER" id="PTHR37314">
    <property type="entry name" value="SLR0142 PROTEIN"/>
    <property type="match status" value="1"/>
</dbReference>
<dbReference type="AlphaFoldDB" id="A0A644Z997"/>
<keyword evidence="1" id="KW-0472">Membrane</keyword>
<gene>
    <name evidence="2" type="ORF">SDC9_81873</name>
</gene>
<evidence type="ECO:0000256" key="1">
    <source>
        <dbReference type="SAM" id="Phobius"/>
    </source>
</evidence>
<dbReference type="Pfam" id="PF06912">
    <property type="entry name" value="DUF1275"/>
    <property type="match status" value="1"/>
</dbReference>
<keyword evidence="1" id="KW-0812">Transmembrane</keyword>
<feature type="transmembrane region" description="Helical" evidence="1">
    <location>
        <begin position="222"/>
        <end position="243"/>
    </location>
</feature>
<feature type="transmembrane region" description="Helical" evidence="1">
    <location>
        <begin position="117"/>
        <end position="136"/>
    </location>
</feature>
<dbReference type="PANTHER" id="PTHR37314:SF4">
    <property type="entry name" value="UPF0700 TRANSMEMBRANE PROTEIN YOAK"/>
    <property type="match status" value="1"/>
</dbReference>
<feature type="transmembrane region" description="Helical" evidence="1">
    <location>
        <begin position="198"/>
        <end position="216"/>
    </location>
</feature>
<dbReference type="EMBL" id="VSSQ01007235">
    <property type="protein sequence ID" value="MPM35283.1"/>
    <property type="molecule type" value="Genomic_DNA"/>
</dbReference>
<feature type="transmembrane region" description="Helical" evidence="1">
    <location>
        <begin position="85"/>
        <end position="105"/>
    </location>
</feature>
<dbReference type="InterPro" id="IPR010699">
    <property type="entry name" value="DUF1275"/>
</dbReference>
<accession>A0A644Z997</accession>
<sequence length="258" mass="27842">MLKSIRLEGFKLDNLDIKITDKIKEKMSINKITTESLRLGVLLAIVGGFLDAYTYVARGGIFANAQTGNIVLVSIELSKGQWMQALLHMPPILAFIVGVVVAESIKKSPPKLFIKDSVRTILLLEIVVLFIIGFVPNTVPNSFVTVTISFVASVQVATFRKLHDYPYSTTMSTGNLYSASQAAYVAVVNKDKKSALKALGYFTIIFSFVVGAFLGGLTTSYIGVKAIWGAAIVLVLAVTLLSISEIKRITTGSNAASD</sequence>
<evidence type="ECO:0000313" key="2">
    <source>
        <dbReference type="EMBL" id="MPM35283.1"/>
    </source>
</evidence>
<protein>
    <recommendedName>
        <fullName evidence="3">DUF1275 domain-containing protein</fullName>
    </recommendedName>
</protein>
<keyword evidence="1" id="KW-1133">Transmembrane helix</keyword>
<evidence type="ECO:0008006" key="3">
    <source>
        <dbReference type="Google" id="ProtNLM"/>
    </source>
</evidence>